<reference evidence="3 4" key="1">
    <citation type="submission" date="2014-05" db="EMBL/GenBank/DDBJ databases">
        <title>Complete genome sequence of Corynebacterium marinum DSM 44953.</title>
        <authorList>
            <person name="Schaffert L."/>
            <person name="Albersmeier A."/>
            <person name="Kalinowski J."/>
            <person name="Ruckert C."/>
        </authorList>
    </citation>
    <scope>NUCLEOTIDE SEQUENCE [LARGE SCALE GENOMIC DNA]</scope>
    <source>
        <strain evidence="3 4">DSM 44953</strain>
    </source>
</reference>
<accession>A0A0B6TQ41</accession>
<gene>
    <name evidence="3" type="ORF">B840_12300</name>
</gene>
<dbReference type="EMBL" id="CP007790">
    <property type="protein sequence ID" value="AJK70028.1"/>
    <property type="molecule type" value="Genomic_DNA"/>
</dbReference>
<sequence>MIRLLFIVVGVISLALGVLGIFLPVLPTTPFLLLSAFLFARSSQRLHGYLVNHKVLGEYISNYYNNTMTRSHKLRTVGMLWLSIAVSTGLLAWSDRMVPAIILPLIAAAVTVHILTLRPKPTPRPPALRPGGSSPESGRDSAPHPRSEDTTDRDGEGTR</sequence>
<dbReference type="GO" id="GO:0005886">
    <property type="term" value="C:plasma membrane"/>
    <property type="evidence" value="ECO:0007669"/>
    <property type="project" value="TreeGrafter"/>
</dbReference>
<evidence type="ECO:0000313" key="4">
    <source>
        <dbReference type="Proteomes" id="UP000031928"/>
    </source>
</evidence>
<dbReference type="OrthoDB" id="4422381at2"/>
<feature type="region of interest" description="Disordered" evidence="1">
    <location>
        <begin position="120"/>
        <end position="159"/>
    </location>
</feature>
<keyword evidence="2" id="KW-0812">Transmembrane</keyword>
<dbReference type="InterPro" id="IPR007401">
    <property type="entry name" value="DUF454"/>
</dbReference>
<keyword evidence="2" id="KW-1133">Transmembrane helix</keyword>
<name>A0A0B6TQ41_9CORY</name>
<keyword evidence="4" id="KW-1185">Reference proteome</keyword>
<evidence type="ECO:0000256" key="2">
    <source>
        <dbReference type="SAM" id="Phobius"/>
    </source>
</evidence>
<feature type="transmembrane region" description="Helical" evidence="2">
    <location>
        <begin position="100"/>
        <end position="117"/>
    </location>
</feature>
<evidence type="ECO:0000256" key="1">
    <source>
        <dbReference type="SAM" id="MobiDB-lite"/>
    </source>
</evidence>
<organism evidence="3 4">
    <name type="scientific">Corynebacterium marinum DSM 44953</name>
    <dbReference type="NCBI Taxonomy" id="1224162"/>
    <lineage>
        <taxon>Bacteria</taxon>
        <taxon>Bacillati</taxon>
        <taxon>Actinomycetota</taxon>
        <taxon>Actinomycetes</taxon>
        <taxon>Mycobacteriales</taxon>
        <taxon>Corynebacteriaceae</taxon>
        <taxon>Corynebacterium</taxon>
    </lineage>
</organism>
<dbReference type="KEGG" id="cmq:B840_12300"/>
<dbReference type="RefSeq" id="WP_042622347.1">
    <property type="nucleotide sequence ID" value="NZ_CP007790.1"/>
</dbReference>
<feature type="transmembrane region" description="Helical" evidence="2">
    <location>
        <begin position="6"/>
        <end position="39"/>
    </location>
</feature>
<dbReference type="Proteomes" id="UP000031928">
    <property type="component" value="Chromosome"/>
</dbReference>
<dbReference type="PANTHER" id="PTHR35813">
    <property type="entry name" value="INNER MEMBRANE PROTEIN YBAN"/>
    <property type="match status" value="1"/>
</dbReference>
<dbReference type="HOGENOM" id="CLU_113299_2_1_11"/>
<dbReference type="Pfam" id="PF04304">
    <property type="entry name" value="DUF454"/>
    <property type="match status" value="1"/>
</dbReference>
<proteinExistence type="predicted"/>
<evidence type="ECO:0000313" key="3">
    <source>
        <dbReference type="EMBL" id="AJK70028.1"/>
    </source>
</evidence>
<dbReference type="AlphaFoldDB" id="A0A0B6TQ41"/>
<protein>
    <submittedName>
        <fullName evidence="3">Uncharacterized protein</fullName>
    </submittedName>
</protein>
<feature type="transmembrane region" description="Helical" evidence="2">
    <location>
        <begin position="77"/>
        <end position="94"/>
    </location>
</feature>
<dbReference type="PANTHER" id="PTHR35813:SF1">
    <property type="entry name" value="INNER MEMBRANE PROTEIN YBAN"/>
    <property type="match status" value="1"/>
</dbReference>
<keyword evidence="2" id="KW-0472">Membrane</keyword>
<feature type="compositionally biased region" description="Basic and acidic residues" evidence="1">
    <location>
        <begin position="137"/>
        <end position="159"/>
    </location>
</feature>